<evidence type="ECO:0000313" key="1">
    <source>
        <dbReference type="EMBL" id="AIW18699.1"/>
    </source>
</evidence>
<proteinExistence type="predicted"/>
<accession>A0AAN0SAG8</accession>
<dbReference type="KEGG" id="vcy:IX92_06410"/>
<reference evidence="1 2" key="1">
    <citation type="submission" date="2014-10" db="EMBL/GenBank/DDBJ databases">
        <title>The Complete Genome Sequence for the Shellfish Pathogen Vibrio coralliilyticus RE98 Isolated from a Shellfish Hatchery.</title>
        <authorList>
            <person name="Richards G.P."/>
            <person name="Bono J.L."/>
            <person name="Watson M.A."/>
            <person name="Needleman D.S."/>
        </authorList>
    </citation>
    <scope>NUCLEOTIDE SEQUENCE [LARGE SCALE GENOMIC DNA]</scope>
    <source>
        <strain evidence="1 2">RE98</strain>
    </source>
</reference>
<dbReference type="Proteomes" id="UP000030081">
    <property type="component" value="Chromosome 1"/>
</dbReference>
<sequence length="85" mass="9713">MTNKTTTPINLIILCSDLMATKPQGTYKEKCNQIRKIEHVINNYRLNKSPQGKIAHNLTVTFPDGTWIYYPQGTKGITAYKEIEI</sequence>
<evidence type="ECO:0000313" key="2">
    <source>
        <dbReference type="Proteomes" id="UP000030081"/>
    </source>
</evidence>
<dbReference type="AlphaFoldDB" id="A0AAN0SAG8"/>
<organism evidence="1 2">
    <name type="scientific">Vibrio coralliilyticus</name>
    <dbReference type="NCBI Taxonomy" id="190893"/>
    <lineage>
        <taxon>Bacteria</taxon>
        <taxon>Pseudomonadati</taxon>
        <taxon>Pseudomonadota</taxon>
        <taxon>Gammaproteobacteria</taxon>
        <taxon>Vibrionales</taxon>
        <taxon>Vibrionaceae</taxon>
        <taxon>Vibrio</taxon>
    </lineage>
</organism>
<gene>
    <name evidence="1" type="ORF">IX92_06410</name>
</gene>
<name>A0AAN0SAG8_9VIBR</name>
<dbReference type="EMBL" id="CP009617">
    <property type="protein sequence ID" value="AIW18699.1"/>
    <property type="molecule type" value="Genomic_DNA"/>
</dbReference>
<dbReference type="RefSeq" id="WP_043007838.1">
    <property type="nucleotide sequence ID" value="NZ_CP009617.1"/>
</dbReference>
<protein>
    <submittedName>
        <fullName evidence="1">Uncharacterized protein</fullName>
    </submittedName>
</protein>
<keyword evidence="2" id="KW-1185">Reference proteome</keyword>